<name>Q4TCR2_TETNG</name>
<evidence type="ECO:0000256" key="1">
    <source>
        <dbReference type="SAM" id="MobiDB-lite"/>
    </source>
</evidence>
<comment type="caution">
    <text evidence="2">The sequence shown here is derived from an EMBL/GenBank/DDBJ whole genome shotgun (WGS) entry which is preliminary data.</text>
</comment>
<gene>
    <name evidence="2" type="ORF">GSTENG00003185001</name>
</gene>
<evidence type="ECO:0000313" key="2">
    <source>
        <dbReference type="EMBL" id="CAF89320.1"/>
    </source>
</evidence>
<proteinExistence type="predicted"/>
<accession>Q4TCR2</accession>
<reference evidence="2" key="1">
    <citation type="journal article" date="2004" name="Nature">
        <title>Genome duplication in the teleost fish Tetraodon nigroviridis reveals the early vertebrate proto-karyotype.</title>
        <authorList>
            <person name="Jaillon O."/>
            <person name="Aury J.-M."/>
            <person name="Brunet F."/>
            <person name="Petit J.-L."/>
            <person name="Stange-Thomann N."/>
            <person name="Mauceli E."/>
            <person name="Bouneau L."/>
            <person name="Fischer C."/>
            <person name="Ozouf-Costaz C."/>
            <person name="Bernot A."/>
            <person name="Nicaud S."/>
            <person name="Jaffe D."/>
            <person name="Fisher S."/>
            <person name="Lutfalla G."/>
            <person name="Dossat C."/>
            <person name="Segurens B."/>
            <person name="Dasilva C."/>
            <person name="Salanoubat M."/>
            <person name="Levy M."/>
            <person name="Boudet N."/>
            <person name="Castellano S."/>
            <person name="Anthouard V."/>
            <person name="Jubin C."/>
            <person name="Castelli V."/>
            <person name="Katinka M."/>
            <person name="Vacherie B."/>
            <person name="Biemont C."/>
            <person name="Skalli Z."/>
            <person name="Cattolico L."/>
            <person name="Poulain J."/>
            <person name="De Berardinis V."/>
            <person name="Cruaud C."/>
            <person name="Duprat S."/>
            <person name="Brottier P."/>
            <person name="Coutanceau J.-P."/>
            <person name="Gouzy J."/>
            <person name="Parra G."/>
            <person name="Lardier G."/>
            <person name="Chapple C."/>
            <person name="McKernan K.J."/>
            <person name="McEwan P."/>
            <person name="Bosak S."/>
            <person name="Kellis M."/>
            <person name="Volff J.-N."/>
            <person name="Guigo R."/>
            <person name="Zody M.C."/>
            <person name="Mesirov J."/>
            <person name="Lindblad-Toh K."/>
            <person name="Birren B."/>
            <person name="Nusbaum C."/>
            <person name="Kahn D."/>
            <person name="Robinson-Rechavi M."/>
            <person name="Laudet V."/>
            <person name="Schachter V."/>
            <person name="Quetier F."/>
            <person name="Saurin W."/>
            <person name="Scarpelli C."/>
            <person name="Wincker P."/>
            <person name="Lander E.S."/>
            <person name="Weissenbach J."/>
            <person name="Roest Crollius H."/>
        </authorList>
    </citation>
    <scope>NUCLEOTIDE SEQUENCE [LARGE SCALE GENOMIC DNA]</scope>
</reference>
<dbReference type="EMBL" id="CAAE01006758">
    <property type="protein sequence ID" value="CAF89320.1"/>
    <property type="molecule type" value="Genomic_DNA"/>
</dbReference>
<dbReference type="AlphaFoldDB" id="Q4TCR2"/>
<reference evidence="2" key="2">
    <citation type="submission" date="2004-02" db="EMBL/GenBank/DDBJ databases">
        <authorList>
            <consortium name="Genoscope"/>
            <consortium name="Whitehead Institute Centre for Genome Research"/>
        </authorList>
    </citation>
    <scope>NUCLEOTIDE SEQUENCE</scope>
</reference>
<feature type="non-terminal residue" evidence="2">
    <location>
        <position position="1"/>
    </location>
</feature>
<protein>
    <submittedName>
        <fullName evidence="2">(spotted green pufferfish) hypothetical protein</fullName>
    </submittedName>
</protein>
<feature type="region of interest" description="Disordered" evidence="1">
    <location>
        <begin position="1"/>
        <end position="70"/>
    </location>
</feature>
<sequence>SSARLGLPVLRGLKNPVPRGSDADPPQRGPDPPGQVAAGRLPDLQADDARPVGGRLPRFPAGTGPKSERV</sequence>
<dbReference type="KEGG" id="tng:GSTEN00003185G001"/>
<organism evidence="2">
    <name type="scientific">Tetraodon nigroviridis</name>
    <name type="common">Spotted green pufferfish</name>
    <name type="synonym">Chelonodon nigroviridis</name>
    <dbReference type="NCBI Taxonomy" id="99883"/>
    <lineage>
        <taxon>Eukaryota</taxon>
        <taxon>Metazoa</taxon>
        <taxon>Chordata</taxon>
        <taxon>Craniata</taxon>
        <taxon>Vertebrata</taxon>
        <taxon>Euteleostomi</taxon>
        <taxon>Actinopterygii</taxon>
        <taxon>Neopterygii</taxon>
        <taxon>Teleostei</taxon>
        <taxon>Neoteleostei</taxon>
        <taxon>Acanthomorphata</taxon>
        <taxon>Eupercaria</taxon>
        <taxon>Tetraodontiformes</taxon>
        <taxon>Tetradontoidea</taxon>
        <taxon>Tetraodontidae</taxon>
        <taxon>Tetraodon</taxon>
    </lineage>
</organism>